<feature type="transmembrane region" description="Helical" evidence="1">
    <location>
        <begin position="12"/>
        <end position="29"/>
    </location>
</feature>
<dbReference type="KEGG" id="tng:GSTEN00009944G001"/>
<name>Q4SZA2_TETNG</name>
<dbReference type="AlphaFoldDB" id="Q4SZA2"/>
<gene>
    <name evidence="2" type="ORF">GSTENG00009944001</name>
</gene>
<dbReference type="HOGENOM" id="CLU_000604_27_3_1"/>
<evidence type="ECO:0000313" key="2">
    <source>
        <dbReference type="EMBL" id="CAF94030.1"/>
    </source>
</evidence>
<feature type="non-terminal residue" evidence="2">
    <location>
        <position position="1"/>
    </location>
</feature>
<dbReference type="EMBL" id="CAAE01011753">
    <property type="protein sequence ID" value="CAF94030.1"/>
    <property type="molecule type" value="Genomic_DNA"/>
</dbReference>
<accession>Q4SZA2</accession>
<organism evidence="2">
    <name type="scientific">Tetraodon nigroviridis</name>
    <name type="common">Spotted green pufferfish</name>
    <name type="synonym">Chelonodon nigroviridis</name>
    <dbReference type="NCBI Taxonomy" id="99883"/>
    <lineage>
        <taxon>Eukaryota</taxon>
        <taxon>Metazoa</taxon>
        <taxon>Chordata</taxon>
        <taxon>Craniata</taxon>
        <taxon>Vertebrata</taxon>
        <taxon>Euteleostomi</taxon>
        <taxon>Actinopterygii</taxon>
        <taxon>Neopterygii</taxon>
        <taxon>Teleostei</taxon>
        <taxon>Neoteleostei</taxon>
        <taxon>Acanthomorphata</taxon>
        <taxon>Eupercaria</taxon>
        <taxon>Tetraodontiformes</taxon>
        <taxon>Tetradontoidea</taxon>
        <taxon>Tetraodontidae</taxon>
        <taxon>Tetraodon</taxon>
    </lineage>
</organism>
<keyword evidence="1" id="KW-0472">Membrane</keyword>
<feature type="non-terminal residue" evidence="2">
    <location>
        <position position="47"/>
    </location>
</feature>
<proteinExistence type="predicted"/>
<evidence type="ECO:0000256" key="1">
    <source>
        <dbReference type="SAM" id="Phobius"/>
    </source>
</evidence>
<reference evidence="2" key="2">
    <citation type="submission" date="2004-02" db="EMBL/GenBank/DDBJ databases">
        <authorList>
            <consortium name="Genoscope"/>
            <consortium name="Whitehead Institute Centre for Genome Research"/>
        </authorList>
    </citation>
    <scope>NUCLEOTIDE SEQUENCE</scope>
</reference>
<dbReference type="OrthoDB" id="6500128at2759"/>
<protein>
    <submittedName>
        <fullName evidence="2">(spotted green pufferfish) hypothetical protein</fullName>
    </submittedName>
</protein>
<sequence length="47" mass="5470">QSEVTDKLRFTTFYFYFGLVLCELILCCFNEKPPLFSNVDTDPVSKT</sequence>
<keyword evidence="1" id="KW-0812">Transmembrane</keyword>
<keyword evidence="1" id="KW-1133">Transmembrane helix</keyword>
<reference evidence="2" key="1">
    <citation type="journal article" date="2004" name="Nature">
        <title>Genome duplication in the teleost fish Tetraodon nigroviridis reveals the early vertebrate proto-karyotype.</title>
        <authorList>
            <person name="Jaillon O."/>
            <person name="Aury J.-M."/>
            <person name="Brunet F."/>
            <person name="Petit J.-L."/>
            <person name="Stange-Thomann N."/>
            <person name="Mauceli E."/>
            <person name="Bouneau L."/>
            <person name="Fischer C."/>
            <person name="Ozouf-Costaz C."/>
            <person name="Bernot A."/>
            <person name="Nicaud S."/>
            <person name="Jaffe D."/>
            <person name="Fisher S."/>
            <person name="Lutfalla G."/>
            <person name="Dossat C."/>
            <person name="Segurens B."/>
            <person name="Dasilva C."/>
            <person name="Salanoubat M."/>
            <person name="Levy M."/>
            <person name="Boudet N."/>
            <person name="Castellano S."/>
            <person name="Anthouard V."/>
            <person name="Jubin C."/>
            <person name="Castelli V."/>
            <person name="Katinka M."/>
            <person name="Vacherie B."/>
            <person name="Biemont C."/>
            <person name="Skalli Z."/>
            <person name="Cattolico L."/>
            <person name="Poulain J."/>
            <person name="De Berardinis V."/>
            <person name="Cruaud C."/>
            <person name="Duprat S."/>
            <person name="Brottier P."/>
            <person name="Coutanceau J.-P."/>
            <person name="Gouzy J."/>
            <person name="Parra G."/>
            <person name="Lardier G."/>
            <person name="Chapple C."/>
            <person name="McKernan K.J."/>
            <person name="McEwan P."/>
            <person name="Bosak S."/>
            <person name="Kellis M."/>
            <person name="Volff J.-N."/>
            <person name="Guigo R."/>
            <person name="Zody M.C."/>
            <person name="Mesirov J."/>
            <person name="Lindblad-Toh K."/>
            <person name="Birren B."/>
            <person name="Nusbaum C."/>
            <person name="Kahn D."/>
            <person name="Robinson-Rechavi M."/>
            <person name="Laudet V."/>
            <person name="Schachter V."/>
            <person name="Quetier F."/>
            <person name="Saurin W."/>
            <person name="Scarpelli C."/>
            <person name="Wincker P."/>
            <person name="Lander E.S."/>
            <person name="Weissenbach J."/>
            <person name="Roest Crollius H."/>
        </authorList>
    </citation>
    <scope>NUCLEOTIDE SEQUENCE [LARGE SCALE GENOMIC DNA]</scope>
</reference>
<comment type="caution">
    <text evidence="2">The sequence shown here is derived from an EMBL/GenBank/DDBJ whole genome shotgun (WGS) entry which is preliminary data.</text>
</comment>